<keyword evidence="4" id="KW-1185">Reference proteome</keyword>
<feature type="non-terminal residue" evidence="3">
    <location>
        <position position="614"/>
    </location>
</feature>
<feature type="region of interest" description="Disordered" evidence="2">
    <location>
        <begin position="372"/>
        <end position="404"/>
    </location>
</feature>
<feature type="region of interest" description="Disordered" evidence="2">
    <location>
        <begin position="328"/>
        <end position="359"/>
    </location>
</feature>
<feature type="repeat" description="ARM" evidence="1">
    <location>
        <begin position="532"/>
        <end position="583"/>
    </location>
</feature>
<feature type="non-terminal residue" evidence="3">
    <location>
        <position position="1"/>
    </location>
</feature>
<feature type="compositionally biased region" description="Acidic residues" evidence="2">
    <location>
        <begin position="379"/>
        <end position="391"/>
    </location>
</feature>
<dbReference type="AlphaFoldDB" id="A0A7K7WXF9"/>
<dbReference type="SMART" id="SM00185">
    <property type="entry name" value="ARM"/>
    <property type="match status" value="4"/>
</dbReference>
<comment type="caution">
    <text evidence="3">The sequence shown here is derived from an EMBL/GenBank/DDBJ whole genome shotgun (WGS) entry which is preliminary data.</text>
</comment>
<dbReference type="PANTHER" id="PTHR46241">
    <property type="entry name" value="ARMADILLO REPEAT-CONTAINING PROTEIN 4 ARMC4"/>
    <property type="match status" value="1"/>
</dbReference>
<proteinExistence type="predicted"/>
<dbReference type="Proteomes" id="UP000586926">
    <property type="component" value="Unassembled WGS sequence"/>
</dbReference>
<evidence type="ECO:0000256" key="2">
    <source>
        <dbReference type="SAM" id="MobiDB-lite"/>
    </source>
</evidence>
<gene>
    <name evidence="3" type="primary">Armc4</name>
    <name evidence="3" type="ORF">MOHOCH_R07816</name>
</gene>
<feature type="compositionally biased region" description="Basic and acidic residues" evidence="2">
    <location>
        <begin position="328"/>
        <end position="342"/>
    </location>
</feature>
<feature type="repeat" description="ARM" evidence="1">
    <location>
        <begin position="491"/>
        <end position="533"/>
    </location>
</feature>
<feature type="compositionally biased region" description="Low complexity" evidence="2">
    <location>
        <begin position="349"/>
        <end position="359"/>
    </location>
</feature>
<reference evidence="3 4" key="1">
    <citation type="submission" date="2019-09" db="EMBL/GenBank/DDBJ databases">
        <title>Bird 10,000 Genomes (B10K) Project - Family phase.</title>
        <authorList>
            <person name="Zhang G."/>
        </authorList>
    </citation>
    <scope>NUCLEOTIDE SEQUENCE [LARGE SCALE GENOMIC DNA]</scope>
    <source>
        <strain evidence="3">B10K-DU-030-22</strain>
        <tissue evidence="3">Blood</tissue>
    </source>
</reference>
<accession>A0A7K7WXF9</accession>
<dbReference type="PANTHER" id="PTHR46241:SF1">
    <property type="entry name" value="OUTER DYNEIN ARM-DOCKING COMPLEX SUBUNIT 2"/>
    <property type="match status" value="1"/>
</dbReference>
<dbReference type="SUPFAM" id="SSF48371">
    <property type="entry name" value="ARM repeat"/>
    <property type="match status" value="1"/>
</dbReference>
<dbReference type="PROSITE" id="PS50176">
    <property type="entry name" value="ARM_REPEAT"/>
    <property type="match status" value="2"/>
</dbReference>
<protein>
    <submittedName>
        <fullName evidence="3">ARMC4 protein</fullName>
    </submittedName>
</protein>
<dbReference type="Gene3D" id="1.25.10.10">
    <property type="entry name" value="Leucine-rich Repeat Variant"/>
    <property type="match status" value="2"/>
</dbReference>
<name>A0A7K7WXF9_9PASS</name>
<evidence type="ECO:0000313" key="4">
    <source>
        <dbReference type="Proteomes" id="UP000586926"/>
    </source>
</evidence>
<dbReference type="InterPro" id="IPR011989">
    <property type="entry name" value="ARM-like"/>
</dbReference>
<dbReference type="InterPro" id="IPR000225">
    <property type="entry name" value="Armadillo"/>
</dbReference>
<evidence type="ECO:0000256" key="1">
    <source>
        <dbReference type="PROSITE-ProRule" id="PRU00259"/>
    </source>
</evidence>
<dbReference type="InterPro" id="IPR016024">
    <property type="entry name" value="ARM-type_fold"/>
</dbReference>
<dbReference type="EMBL" id="VZTA01000655">
    <property type="protein sequence ID" value="NXA58075.1"/>
    <property type="molecule type" value="Genomic_DNA"/>
</dbReference>
<organism evidence="3 4">
    <name type="scientific">Mohoua ochrocephala</name>
    <dbReference type="NCBI Taxonomy" id="874463"/>
    <lineage>
        <taxon>Eukaryota</taxon>
        <taxon>Metazoa</taxon>
        <taxon>Chordata</taxon>
        <taxon>Craniata</taxon>
        <taxon>Vertebrata</taxon>
        <taxon>Euteleostomi</taxon>
        <taxon>Archelosauria</taxon>
        <taxon>Archosauria</taxon>
        <taxon>Dinosauria</taxon>
        <taxon>Saurischia</taxon>
        <taxon>Theropoda</taxon>
        <taxon>Coelurosauria</taxon>
        <taxon>Aves</taxon>
        <taxon>Neognathae</taxon>
        <taxon>Neoaves</taxon>
        <taxon>Telluraves</taxon>
        <taxon>Australaves</taxon>
        <taxon>Passeriformes</taxon>
        <taxon>Meliphagoidea</taxon>
        <taxon>Acanthizidae</taxon>
        <taxon>Mohoua</taxon>
    </lineage>
</organism>
<sequence length="614" mass="67751">MGVALARAAQWTAAGSGTGTLEITPLNESLLNQIIKFAEDFSTKHPQEAAFVFREPLEWKTQLDSSVFGEGYDINEATVQSEARGKDGQPLLVLSASTLRVRSFDQLSRLLRIAMEKKLKEAQACLEANRDPIVKILGPEYGTVEGEDMSILHLFDKVKKESDLETELKMKIVLLLHQLDLQLLNSSLKQISQDVRLNPAAVNNEVNLLKNFSGQGEDTVLESLEYTSDYMFSNGCRAPPWRQVHGEICYLVIKPHDTDPLYITCSTAGVFLNGVIQKATRDIHSTVHPSKTIHAWTVRSFLNHNMLKNILEKIISVFFFFLNKPKSSSEKASKKDSEEEGKSSTVPLTTKKTASGKSKTVKIQQTSKWYGKTSSSLEDVGESSSETDEDEQPVHRQEGGTDLSPEYWGVQKLAKYVKGGDPTATVIALCSMRDLNLSQETCQLAIKDTGCLEVLINLLDTEEIKCQTGSLKILKEISQNVLIRHAIADLGGLEIMVKILDSPDTDLKCLAAETIANVARFKRARKTVRQHGGIKKLVELLESISAGSSYQAKDTETARCGALALWSCSKSTKNKKAIRKAGGIPLLARWLKCSHTNILIPIVGTLQECASEVS</sequence>
<evidence type="ECO:0000313" key="3">
    <source>
        <dbReference type="EMBL" id="NXA58075.1"/>
    </source>
</evidence>